<feature type="region of interest" description="Disordered" evidence="1">
    <location>
        <begin position="102"/>
        <end position="138"/>
    </location>
</feature>
<proteinExistence type="predicted"/>
<evidence type="ECO:0000256" key="1">
    <source>
        <dbReference type="SAM" id="MobiDB-lite"/>
    </source>
</evidence>
<feature type="region of interest" description="Disordered" evidence="1">
    <location>
        <begin position="369"/>
        <end position="412"/>
    </location>
</feature>
<feature type="compositionally biased region" description="Polar residues" evidence="1">
    <location>
        <begin position="235"/>
        <end position="261"/>
    </location>
</feature>
<keyword evidence="2" id="KW-0647">Proteasome</keyword>
<name>M7SBG5_EUTLA</name>
<feature type="region of interest" description="Disordered" evidence="1">
    <location>
        <begin position="319"/>
        <end position="343"/>
    </location>
</feature>
<sequence length="431" mass="46630">MMLGYNNYSTISTHHPHNNHYKRNRKQLDDTSNHYNSNSNNNSIGGGSSFHSTPTTTTPTPQHAFDDNSLRAAAASAIGINSQSLNQVPDLMPSDSWLVHSQHTPTAAQRLGHQRESSLSSLGSNGPASPYNPNISNPQIAVTDPSNDGFHELNSNDNAYSYQLGKQHMPEHFYASALSNYNAKNHHCNVNNNNGHAAMPTTAFADGLPNLSPSVAQQKPSGARGLAPAPELSASGGSSTRHAVSVASSTAGDDSPATPSLQEPEDDVRRPKNDRTLTDIYTDELYNPNFTFTSASPPQTVAMSPSNDVFAQRLHAANSQHLSAAQSPESNASRDRSPFRQCSPYASAANDFTQMGMNQVRLGSAQHLREKRKAEQDAREIQHQMARSSARQHDGTPNTISPKDAVLDFNEPDDGDHAVSFELFAGQFYGD</sequence>
<feature type="compositionally biased region" description="Basic and acidic residues" evidence="1">
    <location>
        <begin position="372"/>
        <end position="382"/>
    </location>
</feature>
<dbReference type="KEGG" id="ela:UCREL1_11576"/>
<feature type="compositionally biased region" description="Polar residues" evidence="1">
    <location>
        <begin position="319"/>
        <end position="331"/>
    </location>
</feature>
<dbReference type="GO" id="GO:0000502">
    <property type="term" value="C:proteasome complex"/>
    <property type="evidence" value="ECO:0007669"/>
    <property type="project" value="UniProtKB-KW"/>
</dbReference>
<feature type="compositionally biased region" description="Low complexity" evidence="1">
    <location>
        <begin position="33"/>
        <end position="43"/>
    </location>
</feature>
<protein>
    <submittedName>
        <fullName evidence="2">Putative 26s proteasome regulatory subunit-like protein</fullName>
    </submittedName>
</protein>
<dbReference type="EMBL" id="KB707605">
    <property type="protein sequence ID" value="EMR61497.1"/>
    <property type="molecule type" value="Genomic_DNA"/>
</dbReference>
<feature type="compositionally biased region" description="Basic residues" evidence="1">
    <location>
        <begin position="14"/>
        <end position="25"/>
    </location>
</feature>
<feature type="region of interest" description="Disordered" evidence="1">
    <location>
        <begin position="209"/>
        <end position="274"/>
    </location>
</feature>
<dbReference type="Proteomes" id="UP000012174">
    <property type="component" value="Unassembled WGS sequence"/>
</dbReference>
<organism evidence="2 3">
    <name type="scientific">Eutypa lata (strain UCR-EL1)</name>
    <name type="common">Grapevine dieback disease fungus</name>
    <name type="synonym">Eutypa armeniacae</name>
    <dbReference type="NCBI Taxonomy" id="1287681"/>
    <lineage>
        <taxon>Eukaryota</taxon>
        <taxon>Fungi</taxon>
        <taxon>Dikarya</taxon>
        <taxon>Ascomycota</taxon>
        <taxon>Pezizomycotina</taxon>
        <taxon>Sordariomycetes</taxon>
        <taxon>Xylariomycetidae</taxon>
        <taxon>Xylariales</taxon>
        <taxon>Diatrypaceae</taxon>
        <taxon>Eutypa</taxon>
    </lineage>
</organism>
<dbReference type="OMA" id="HQMARSS"/>
<evidence type="ECO:0000313" key="3">
    <source>
        <dbReference type="Proteomes" id="UP000012174"/>
    </source>
</evidence>
<feature type="compositionally biased region" description="Polar residues" evidence="1">
    <location>
        <begin position="211"/>
        <end position="220"/>
    </location>
</feature>
<feature type="compositionally biased region" description="Polar residues" evidence="1">
    <location>
        <begin position="385"/>
        <end position="401"/>
    </location>
</feature>
<dbReference type="HOGENOM" id="CLU_636207_0_0_1"/>
<dbReference type="eggNOG" id="ENOG502RBAK">
    <property type="taxonomic scope" value="Eukaryota"/>
</dbReference>
<keyword evidence="3" id="KW-1185">Reference proteome</keyword>
<feature type="region of interest" description="Disordered" evidence="1">
    <location>
        <begin position="1"/>
        <end position="65"/>
    </location>
</feature>
<reference evidence="3" key="1">
    <citation type="journal article" date="2013" name="Genome Announc.">
        <title>Draft genome sequence of the grapevine dieback fungus Eutypa lata UCR-EL1.</title>
        <authorList>
            <person name="Blanco-Ulate B."/>
            <person name="Rolshausen P.E."/>
            <person name="Cantu D."/>
        </authorList>
    </citation>
    <scope>NUCLEOTIDE SEQUENCE [LARGE SCALE GENOMIC DNA]</scope>
    <source>
        <strain evidence="3">UCR-EL1</strain>
    </source>
</reference>
<gene>
    <name evidence="2" type="ORF">UCREL1_11576</name>
</gene>
<feature type="compositionally biased region" description="Polar residues" evidence="1">
    <location>
        <begin position="1"/>
        <end position="13"/>
    </location>
</feature>
<evidence type="ECO:0000313" key="2">
    <source>
        <dbReference type="EMBL" id="EMR61497.1"/>
    </source>
</evidence>
<accession>M7SBG5</accession>
<feature type="compositionally biased region" description="Polar residues" evidence="1">
    <location>
        <begin position="117"/>
        <end position="138"/>
    </location>
</feature>
<dbReference type="OrthoDB" id="7295497at2759"/>
<dbReference type="STRING" id="1287681.M7SBG5"/>
<dbReference type="AlphaFoldDB" id="M7SBG5"/>